<evidence type="ECO:0000313" key="2">
    <source>
        <dbReference type="Proteomes" id="UP000184245"/>
    </source>
</evidence>
<dbReference type="NCBIfam" id="TIGR00266">
    <property type="entry name" value="TIGR00266 family protein"/>
    <property type="match status" value="1"/>
</dbReference>
<dbReference type="PANTHER" id="PTHR43657:SF1">
    <property type="entry name" value="ALTERED INHERITANCE OF MITOCHONDRIA PROTEIN 24, MITOCHONDRIAL"/>
    <property type="match status" value="1"/>
</dbReference>
<dbReference type="Gene3D" id="3.60.160.10">
    <property type="entry name" value="Mitochondrial biogenesis AIM24"/>
    <property type="match status" value="1"/>
</dbReference>
<name>A0A1M4TPG2_9CLOT</name>
<dbReference type="SUPFAM" id="SSF51219">
    <property type="entry name" value="TRAP-like"/>
    <property type="match status" value="1"/>
</dbReference>
<dbReference type="EMBL" id="FQVI01000002">
    <property type="protein sequence ID" value="SHE46285.1"/>
    <property type="molecule type" value="Genomic_DNA"/>
</dbReference>
<dbReference type="InterPro" id="IPR002838">
    <property type="entry name" value="AIM24"/>
</dbReference>
<keyword evidence="2" id="KW-1185">Reference proteome</keyword>
<sequence length="227" mass="24807">MRYRIVGSIMPAVEMQLQAGESIYTQTGGMSWMSDGILMNTNARGGFMKGLGRMFTGESFFMTTYTSQREKAEIAFSSTVPGEILPLDLRKYGSMICQKGAFLCAQEQVTADAVFTKKLSSGLFGGEGFILQELRGNGMAFLEIDGNKVEKDLAPGEVIKVDTGNVAAFETSVSYDIEMVKGGMNMFLGGEGLFMTKLTGPGHVILQTQNFSEFVGRIKQYIPTRND</sequence>
<dbReference type="InterPro" id="IPR036983">
    <property type="entry name" value="AIM24_sf"/>
</dbReference>
<proteinExistence type="predicted"/>
<reference evidence="1 2" key="1">
    <citation type="submission" date="2016-11" db="EMBL/GenBank/DDBJ databases">
        <authorList>
            <person name="Jaros S."/>
            <person name="Januszkiewicz K."/>
            <person name="Wedrychowicz H."/>
        </authorList>
    </citation>
    <scope>NUCLEOTIDE SEQUENCE [LARGE SCALE GENOMIC DNA]</scope>
    <source>
        <strain evidence="1 2">DSM 17459</strain>
    </source>
</reference>
<gene>
    <name evidence="1" type="ORF">SAMN02745158_00527</name>
</gene>
<protein>
    <submittedName>
        <fullName evidence="1">TIGR00266 family protein</fullName>
    </submittedName>
</protein>
<dbReference type="STRING" id="1122155.SAMN02745158_00527"/>
<dbReference type="RefSeq" id="WP_072848791.1">
    <property type="nucleotide sequence ID" value="NZ_FQVI01000002.1"/>
</dbReference>
<dbReference type="Proteomes" id="UP000184245">
    <property type="component" value="Unassembled WGS sequence"/>
</dbReference>
<dbReference type="OrthoDB" id="9779518at2"/>
<dbReference type="Pfam" id="PF01987">
    <property type="entry name" value="AIM24"/>
    <property type="match status" value="1"/>
</dbReference>
<accession>A0A1M4TPG2</accession>
<dbReference type="PANTHER" id="PTHR43657">
    <property type="entry name" value="TRYPTOPHAN RNA-BINDING ATTENUATOR PROTEIN-LIKE PROTEIN"/>
    <property type="match status" value="1"/>
</dbReference>
<organism evidence="1 2">
    <name type="scientific">Lactonifactor longoviformis DSM 17459</name>
    <dbReference type="NCBI Taxonomy" id="1122155"/>
    <lineage>
        <taxon>Bacteria</taxon>
        <taxon>Bacillati</taxon>
        <taxon>Bacillota</taxon>
        <taxon>Clostridia</taxon>
        <taxon>Eubacteriales</taxon>
        <taxon>Clostridiaceae</taxon>
        <taxon>Lactonifactor</taxon>
    </lineage>
</organism>
<dbReference type="InterPro" id="IPR016031">
    <property type="entry name" value="Trp_RNA-bd_attenuator-like_dom"/>
</dbReference>
<dbReference type="AlphaFoldDB" id="A0A1M4TPG2"/>
<evidence type="ECO:0000313" key="1">
    <source>
        <dbReference type="EMBL" id="SHE46285.1"/>
    </source>
</evidence>